<protein>
    <submittedName>
        <fullName evidence="1">Uncharacterized protein</fullName>
    </submittedName>
</protein>
<organism evidence="1">
    <name type="scientific">Caldithrix abyssi</name>
    <dbReference type="NCBI Taxonomy" id="187145"/>
    <lineage>
        <taxon>Bacteria</taxon>
        <taxon>Pseudomonadati</taxon>
        <taxon>Calditrichota</taxon>
        <taxon>Calditrichia</taxon>
        <taxon>Calditrichales</taxon>
        <taxon>Calditrichaceae</taxon>
        <taxon>Caldithrix</taxon>
    </lineage>
</organism>
<evidence type="ECO:0000313" key="1">
    <source>
        <dbReference type="EMBL" id="HED09560.1"/>
    </source>
</evidence>
<name>A0A7V1LKF3_CALAY</name>
<gene>
    <name evidence="1" type="ORF">ENJ10_02640</name>
</gene>
<reference evidence="1" key="1">
    <citation type="journal article" date="2020" name="mSystems">
        <title>Genome- and Community-Level Interaction Insights into Carbon Utilization and Element Cycling Functions of Hydrothermarchaeota in Hydrothermal Sediment.</title>
        <authorList>
            <person name="Zhou Z."/>
            <person name="Liu Y."/>
            <person name="Xu W."/>
            <person name="Pan J."/>
            <person name="Luo Z.H."/>
            <person name="Li M."/>
        </authorList>
    </citation>
    <scope>NUCLEOTIDE SEQUENCE [LARGE SCALE GENOMIC DNA]</scope>
    <source>
        <strain evidence="1">HyVt-456</strain>
    </source>
</reference>
<sequence>MEENFYHHLFRFYARCLTFPYDEMGQELQYIFREMEKQSMEDIELGLAGRALEVINFYQGEDMSALQAEYGRLFSIRETTPPMLDINFTAYTDGTRGEAFLDRIYESDLQVSFDEAPESILNFIGFFAFDADSLVNEEHRKLFVEVLAGFSRELSDKTMLNYYKEVSRGLNELTIVLAD</sequence>
<dbReference type="InterPro" id="IPR036411">
    <property type="entry name" value="TorD-like_sf"/>
</dbReference>
<dbReference type="SUPFAM" id="SSF89155">
    <property type="entry name" value="TorD-like"/>
    <property type="match status" value="1"/>
</dbReference>
<dbReference type="Proteomes" id="UP000886005">
    <property type="component" value="Unassembled WGS sequence"/>
</dbReference>
<dbReference type="AlphaFoldDB" id="A0A7V1LKF3"/>
<comment type="caution">
    <text evidence="1">The sequence shown here is derived from an EMBL/GenBank/DDBJ whole genome shotgun (WGS) entry which is preliminary data.</text>
</comment>
<accession>A0A7V1LKF3</accession>
<proteinExistence type="predicted"/>
<dbReference type="EMBL" id="DRLD01000070">
    <property type="protein sequence ID" value="HED09560.1"/>
    <property type="molecule type" value="Genomic_DNA"/>
</dbReference>